<proteinExistence type="predicted"/>
<reference evidence="1" key="1">
    <citation type="journal article" date="2021" name="New Phytol.">
        <title>Evolutionary innovations through gain and loss of genes in the ectomycorrhizal Boletales.</title>
        <authorList>
            <person name="Wu G."/>
            <person name="Miyauchi S."/>
            <person name="Morin E."/>
            <person name="Kuo A."/>
            <person name="Drula E."/>
            <person name="Varga T."/>
            <person name="Kohler A."/>
            <person name="Feng B."/>
            <person name="Cao Y."/>
            <person name="Lipzen A."/>
            <person name="Daum C."/>
            <person name="Hundley H."/>
            <person name="Pangilinan J."/>
            <person name="Johnson J."/>
            <person name="Barry K."/>
            <person name="LaButti K."/>
            <person name="Ng V."/>
            <person name="Ahrendt S."/>
            <person name="Min B."/>
            <person name="Choi I.G."/>
            <person name="Park H."/>
            <person name="Plett J.M."/>
            <person name="Magnuson J."/>
            <person name="Spatafora J.W."/>
            <person name="Nagy L.G."/>
            <person name="Henrissat B."/>
            <person name="Grigoriev I.V."/>
            <person name="Yang Z.L."/>
            <person name="Xu J."/>
            <person name="Martin F.M."/>
        </authorList>
    </citation>
    <scope>NUCLEOTIDE SEQUENCE</scope>
    <source>
        <strain evidence="1">ATCC 28755</strain>
    </source>
</reference>
<comment type="caution">
    <text evidence="1">The sequence shown here is derived from an EMBL/GenBank/DDBJ whole genome shotgun (WGS) entry which is preliminary data.</text>
</comment>
<dbReference type="Proteomes" id="UP000790377">
    <property type="component" value="Unassembled WGS sequence"/>
</dbReference>
<sequence length="546" mass="59977">MVVASGTPLLPLLTTVFTVSIVPRVVPWLFPSCNELTNSHFCGSQSVLEVFILCLAGYILAWKGIIDKRIQKALNRLNVFLFTPALLFSKVALFLSPKTLRELWIIPIFFVILTGISAIVAYILGTIFRLRKSQRNFAMACSMFMNSNSLPLALMQSLVVTVPGLKWDKNDNKDIMLGRALTYLVIFYTLGMIVRWSYGVRLLATKDDPISPLEQDEGSPLLSDTDDASETTANEDAGDCRARYGPRPASHLAPMPATAIYHSYPNSPTCHNAPLPPPTPSPMSSSEVNINGEGDAPFMRGYCGNPSSRLPSFYQRSRSIVAHGWRKFEEFMTVPLWASLASLLVACIQPLQHALNEHMQPIKGSLASAGGCSIPITLIVLGAYFYTPPEDRPESRRPSLTTMNSASSLFSNFQDMFKLKRTTRSSPYRSGSALSSSSQRLRRGETKAVVIAVVSRMIIVPILLLPLMALSTTYALHAVFSDPVFVVSTVLLIGSPPALTLVQITQAGSNDAFERLLSRTVFWSYCIVTPPTACIYVVVGVLLAKR</sequence>
<evidence type="ECO:0000313" key="2">
    <source>
        <dbReference type="Proteomes" id="UP000790377"/>
    </source>
</evidence>
<dbReference type="EMBL" id="MU267775">
    <property type="protein sequence ID" value="KAH7909157.1"/>
    <property type="molecule type" value="Genomic_DNA"/>
</dbReference>
<evidence type="ECO:0000313" key="1">
    <source>
        <dbReference type="EMBL" id="KAH7909157.1"/>
    </source>
</evidence>
<organism evidence="1 2">
    <name type="scientific">Hygrophoropsis aurantiaca</name>
    <dbReference type="NCBI Taxonomy" id="72124"/>
    <lineage>
        <taxon>Eukaryota</taxon>
        <taxon>Fungi</taxon>
        <taxon>Dikarya</taxon>
        <taxon>Basidiomycota</taxon>
        <taxon>Agaricomycotina</taxon>
        <taxon>Agaricomycetes</taxon>
        <taxon>Agaricomycetidae</taxon>
        <taxon>Boletales</taxon>
        <taxon>Coniophorineae</taxon>
        <taxon>Hygrophoropsidaceae</taxon>
        <taxon>Hygrophoropsis</taxon>
    </lineage>
</organism>
<accession>A0ACB8A7Y2</accession>
<name>A0ACB8A7Y2_9AGAM</name>
<gene>
    <name evidence="1" type="ORF">BJ138DRAFT_1155972</name>
</gene>
<protein>
    <submittedName>
        <fullName evidence="1">Membrane transport protein-domain-containing protein</fullName>
    </submittedName>
</protein>
<keyword evidence="2" id="KW-1185">Reference proteome</keyword>